<dbReference type="InParanoid" id="A0A3N4KIC6"/>
<reference evidence="3 4" key="1">
    <citation type="journal article" date="2018" name="Nat. Ecol. Evol.">
        <title>Pezizomycetes genomes reveal the molecular basis of ectomycorrhizal truffle lifestyle.</title>
        <authorList>
            <person name="Murat C."/>
            <person name="Payen T."/>
            <person name="Noel B."/>
            <person name="Kuo A."/>
            <person name="Morin E."/>
            <person name="Chen J."/>
            <person name="Kohler A."/>
            <person name="Krizsan K."/>
            <person name="Balestrini R."/>
            <person name="Da Silva C."/>
            <person name="Montanini B."/>
            <person name="Hainaut M."/>
            <person name="Levati E."/>
            <person name="Barry K.W."/>
            <person name="Belfiori B."/>
            <person name="Cichocki N."/>
            <person name="Clum A."/>
            <person name="Dockter R.B."/>
            <person name="Fauchery L."/>
            <person name="Guy J."/>
            <person name="Iotti M."/>
            <person name="Le Tacon F."/>
            <person name="Lindquist E.A."/>
            <person name="Lipzen A."/>
            <person name="Malagnac F."/>
            <person name="Mello A."/>
            <person name="Molinier V."/>
            <person name="Miyauchi S."/>
            <person name="Poulain J."/>
            <person name="Riccioni C."/>
            <person name="Rubini A."/>
            <person name="Sitrit Y."/>
            <person name="Splivallo R."/>
            <person name="Traeger S."/>
            <person name="Wang M."/>
            <person name="Zifcakova L."/>
            <person name="Wipf D."/>
            <person name="Zambonelli A."/>
            <person name="Paolocci F."/>
            <person name="Nowrousian M."/>
            <person name="Ottonello S."/>
            <person name="Baldrian P."/>
            <person name="Spatafora J.W."/>
            <person name="Henrissat B."/>
            <person name="Nagy L.G."/>
            <person name="Aury J.M."/>
            <person name="Wincker P."/>
            <person name="Grigoriev I.V."/>
            <person name="Bonfante P."/>
            <person name="Martin F.M."/>
        </authorList>
    </citation>
    <scope>NUCLEOTIDE SEQUENCE [LARGE SCALE GENOMIC DNA]</scope>
    <source>
        <strain evidence="3 4">CCBAS932</strain>
    </source>
</reference>
<dbReference type="Pfam" id="PF24883">
    <property type="entry name" value="NPHP3_N"/>
    <property type="match status" value="1"/>
</dbReference>
<dbReference type="InterPro" id="IPR027417">
    <property type="entry name" value="P-loop_NTPase"/>
</dbReference>
<dbReference type="PANTHER" id="PTHR10039">
    <property type="entry name" value="AMELOGENIN"/>
    <property type="match status" value="1"/>
</dbReference>
<keyword evidence="4" id="KW-1185">Reference proteome</keyword>
<protein>
    <recommendedName>
        <fullName evidence="2">Nephrocystin 3-like N-terminal domain-containing protein</fullName>
    </recommendedName>
</protein>
<dbReference type="EMBL" id="ML119168">
    <property type="protein sequence ID" value="RPB08121.1"/>
    <property type="molecule type" value="Genomic_DNA"/>
</dbReference>
<evidence type="ECO:0000313" key="3">
    <source>
        <dbReference type="EMBL" id="RPB08121.1"/>
    </source>
</evidence>
<evidence type="ECO:0000256" key="1">
    <source>
        <dbReference type="ARBA" id="ARBA00022737"/>
    </source>
</evidence>
<dbReference type="OrthoDB" id="1577640at2759"/>
<evidence type="ECO:0000259" key="2">
    <source>
        <dbReference type="Pfam" id="PF24883"/>
    </source>
</evidence>
<proteinExistence type="predicted"/>
<accession>A0A3N4KIC6</accession>
<gene>
    <name evidence="3" type="ORF">P167DRAFT_366378</name>
</gene>
<dbReference type="InterPro" id="IPR056884">
    <property type="entry name" value="NPHP3-like_N"/>
</dbReference>
<dbReference type="Gene3D" id="3.40.50.300">
    <property type="entry name" value="P-loop containing nucleotide triphosphate hydrolases"/>
    <property type="match status" value="1"/>
</dbReference>
<dbReference type="Proteomes" id="UP000277580">
    <property type="component" value="Unassembled WGS sequence"/>
</dbReference>
<organism evidence="3 4">
    <name type="scientific">Morchella conica CCBAS932</name>
    <dbReference type="NCBI Taxonomy" id="1392247"/>
    <lineage>
        <taxon>Eukaryota</taxon>
        <taxon>Fungi</taxon>
        <taxon>Dikarya</taxon>
        <taxon>Ascomycota</taxon>
        <taxon>Pezizomycotina</taxon>
        <taxon>Pezizomycetes</taxon>
        <taxon>Pezizales</taxon>
        <taxon>Morchellaceae</taxon>
        <taxon>Morchella</taxon>
    </lineage>
</organism>
<evidence type="ECO:0000313" key="4">
    <source>
        <dbReference type="Proteomes" id="UP000277580"/>
    </source>
</evidence>
<dbReference type="AlphaFoldDB" id="A0A3N4KIC6"/>
<feature type="domain" description="Nephrocystin 3-like N-terminal" evidence="2">
    <location>
        <begin position="152"/>
        <end position="326"/>
    </location>
</feature>
<dbReference type="SUPFAM" id="SSF52540">
    <property type="entry name" value="P-loop containing nucleoside triphosphate hydrolases"/>
    <property type="match status" value="1"/>
</dbReference>
<name>A0A3N4KIC6_9PEZI</name>
<keyword evidence="1" id="KW-0677">Repeat</keyword>
<sequence>MQLRLKFTEMMEFLEGHLGYLAQYAVNFSHSKKVGEALSSAYGDLLSFCTGARNVFVDSQGSESRWTSFRIFLRTTWEPFEEGFNTLNSNFRNHVDIVIRTAAITEHERLLSKEMLEAEEKEDQLRHELLAWLSELDFDKDHERIYSRSHGDTGNWLIDSSKFKDWEDSKESSLLWCYGTPGVGKSVLASLVLETISAKYSLNSRIGVALVYFNFQEQGVQKSIKVLSTMIKQLARQKKVLPKELKHFYKQYYREASFPTEGKLEAQLADLSASFDQAFLVMDAMDEFEDREGFLPIISRFAQGSSSIHGPPRNGSTLFKIFVTSRREKDIEKTFTSCNFPTIQIEAKKVDADIETFIQYQLKERSGDVIMDQKLKDKIAKALISKSSGM</sequence>
<dbReference type="PANTHER" id="PTHR10039:SF15">
    <property type="entry name" value="NACHT DOMAIN-CONTAINING PROTEIN"/>
    <property type="match status" value="1"/>
</dbReference>
<dbReference type="STRING" id="1392247.A0A3N4KIC6"/>